<dbReference type="Proteomes" id="UP001432000">
    <property type="component" value="Chromosome"/>
</dbReference>
<accession>A0ABZ2PKC7</accession>
<reference evidence="1 2" key="1">
    <citation type="submission" date="2024-03" db="EMBL/GenBank/DDBJ databases">
        <title>Natural products discovery in diverse microorganisms through a two-stage MS feature dereplication strategy.</title>
        <authorList>
            <person name="Zhang R."/>
        </authorList>
    </citation>
    <scope>NUCLEOTIDE SEQUENCE [LARGE SCALE GENOMIC DNA]</scope>
    <source>
        <strain evidence="1 2">18930</strain>
    </source>
</reference>
<organism evidence="1 2">
    <name type="scientific">Rhodococcus sovatensis</name>
    <dbReference type="NCBI Taxonomy" id="1805840"/>
    <lineage>
        <taxon>Bacteria</taxon>
        <taxon>Bacillati</taxon>
        <taxon>Actinomycetota</taxon>
        <taxon>Actinomycetes</taxon>
        <taxon>Mycobacteriales</taxon>
        <taxon>Nocardiaceae</taxon>
        <taxon>Rhodococcus</taxon>
    </lineage>
</organism>
<gene>
    <name evidence="1" type="ORF">WDS16_03560</name>
</gene>
<dbReference type="EMBL" id="CP147846">
    <property type="protein sequence ID" value="WXG69645.1"/>
    <property type="molecule type" value="Genomic_DNA"/>
</dbReference>
<evidence type="ECO:0000313" key="1">
    <source>
        <dbReference type="EMBL" id="WXG69645.1"/>
    </source>
</evidence>
<keyword evidence="2" id="KW-1185">Reference proteome</keyword>
<protein>
    <submittedName>
        <fullName evidence="1">Uncharacterized protein</fullName>
    </submittedName>
</protein>
<name>A0ABZ2PKC7_9NOCA</name>
<dbReference type="RefSeq" id="WP_338890545.1">
    <property type="nucleotide sequence ID" value="NZ_CP147846.1"/>
</dbReference>
<sequence length="127" mass="14250">MRNIPVWKRSLASKYMSNPAGGPSDIGPIWVRRGMFDEEGTRVTDDDVLDNVRDMGAAVVRCGPVESLDLQSWRRQLRAQAKARGFRIHVRKSDDVVVVSDPDHVVDRRRMRAAVEAVSRPSDLGPL</sequence>
<proteinExistence type="predicted"/>
<evidence type="ECO:0000313" key="2">
    <source>
        <dbReference type="Proteomes" id="UP001432000"/>
    </source>
</evidence>